<name>A0A4Z2ES91_9TELE</name>
<comment type="caution">
    <text evidence="2">The sequence shown here is derived from an EMBL/GenBank/DDBJ whole genome shotgun (WGS) entry which is preliminary data.</text>
</comment>
<feature type="region of interest" description="Disordered" evidence="1">
    <location>
        <begin position="19"/>
        <end position="101"/>
    </location>
</feature>
<keyword evidence="3" id="KW-1185">Reference proteome</keyword>
<feature type="compositionally biased region" description="Polar residues" evidence="1">
    <location>
        <begin position="32"/>
        <end position="44"/>
    </location>
</feature>
<feature type="compositionally biased region" description="Basic and acidic residues" evidence="1">
    <location>
        <begin position="74"/>
        <end position="86"/>
    </location>
</feature>
<feature type="compositionally biased region" description="Basic and acidic residues" evidence="1">
    <location>
        <begin position="46"/>
        <end position="63"/>
    </location>
</feature>
<sequence length="101" mass="11573">MVQRNRKLYPRYFHLRYAKEVGESGRPPGSAGNANQRIAENIPNTKRIEVHPNRRRGEEDRKVKVPPRLQTRLQLKETGEEEERNKVGGIKEASIGGPEDS</sequence>
<organism evidence="2 3">
    <name type="scientific">Liparis tanakae</name>
    <name type="common">Tanaka's snailfish</name>
    <dbReference type="NCBI Taxonomy" id="230148"/>
    <lineage>
        <taxon>Eukaryota</taxon>
        <taxon>Metazoa</taxon>
        <taxon>Chordata</taxon>
        <taxon>Craniata</taxon>
        <taxon>Vertebrata</taxon>
        <taxon>Euteleostomi</taxon>
        <taxon>Actinopterygii</taxon>
        <taxon>Neopterygii</taxon>
        <taxon>Teleostei</taxon>
        <taxon>Neoteleostei</taxon>
        <taxon>Acanthomorphata</taxon>
        <taxon>Eupercaria</taxon>
        <taxon>Perciformes</taxon>
        <taxon>Cottioidei</taxon>
        <taxon>Cottales</taxon>
        <taxon>Liparidae</taxon>
        <taxon>Liparis</taxon>
    </lineage>
</organism>
<protein>
    <submittedName>
        <fullName evidence="2">Uncharacterized protein</fullName>
    </submittedName>
</protein>
<dbReference type="EMBL" id="SRLO01003155">
    <property type="protein sequence ID" value="TNN31787.1"/>
    <property type="molecule type" value="Genomic_DNA"/>
</dbReference>
<evidence type="ECO:0000256" key="1">
    <source>
        <dbReference type="SAM" id="MobiDB-lite"/>
    </source>
</evidence>
<gene>
    <name evidence="2" type="ORF">EYF80_058056</name>
</gene>
<dbReference type="AlphaFoldDB" id="A0A4Z2ES91"/>
<evidence type="ECO:0000313" key="2">
    <source>
        <dbReference type="EMBL" id="TNN31787.1"/>
    </source>
</evidence>
<reference evidence="2 3" key="1">
    <citation type="submission" date="2019-03" db="EMBL/GenBank/DDBJ databases">
        <title>First draft genome of Liparis tanakae, snailfish: a comprehensive survey of snailfish specific genes.</title>
        <authorList>
            <person name="Kim W."/>
            <person name="Song I."/>
            <person name="Jeong J.-H."/>
            <person name="Kim D."/>
            <person name="Kim S."/>
            <person name="Ryu S."/>
            <person name="Song J.Y."/>
            <person name="Lee S.K."/>
        </authorList>
    </citation>
    <scope>NUCLEOTIDE SEQUENCE [LARGE SCALE GENOMIC DNA]</scope>
    <source>
        <tissue evidence="2">Muscle</tissue>
    </source>
</reference>
<proteinExistence type="predicted"/>
<accession>A0A4Z2ES91</accession>
<dbReference type="Proteomes" id="UP000314294">
    <property type="component" value="Unassembled WGS sequence"/>
</dbReference>
<evidence type="ECO:0000313" key="3">
    <source>
        <dbReference type="Proteomes" id="UP000314294"/>
    </source>
</evidence>